<dbReference type="AlphaFoldDB" id="A0A833VMV9"/>
<accession>A0A833VMV9</accession>
<dbReference type="GO" id="GO:0046983">
    <property type="term" value="F:protein dimerization activity"/>
    <property type="evidence" value="ECO:0007669"/>
    <property type="project" value="InterPro"/>
</dbReference>
<keyword evidence="2" id="KW-0805">Transcription regulation</keyword>
<evidence type="ECO:0000256" key="2">
    <source>
        <dbReference type="ARBA" id="ARBA00023015"/>
    </source>
</evidence>
<feature type="region of interest" description="Disordered" evidence="4">
    <location>
        <begin position="1"/>
        <end position="20"/>
    </location>
</feature>
<evidence type="ECO:0000313" key="7">
    <source>
        <dbReference type="Proteomes" id="UP000623129"/>
    </source>
</evidence>
<evidence type="ECO:0000256" key="1">
    <source>
        <dbReference type="ARBA" id="ARBA00005510"/>
    </source>
</evidence>
<feature type="domain" description="BHLH" evidence="5">
    <location>
        <begin position="18"/>
        <end position="77"/>
    </location>
</feature>
<comment type="caution">
    <text evidence="6">The sequence shown here is derived from an EMBL/GenBank/DDBJ whole genome shotgun (WGS) entry which is preliminary data.</text>
</comment>
<feature type="compositionally biased region" description="Basic and acidic residues" evidence="4">
    <location>
        <begin position="86"/>
        <end position="100"/>
    </location>
</feature>
<keyword evidence="7" id="KW-1185">Reference proteome</keyword>
<dbReference type="InterPro" id="IPR011598">
    <property type="entry name" value="bHLH_dom"/>
</dbReference>
<dbReference type="PANTHER" id="PTHR13935:SF46">
    <property type="entry name" value="TRANSCRIPTION FACTOR BHLH167-RELATED"/>
    <property type="match status" value="1"/>
</dbReference>
<feature type="compositionally biased region" description="Low complexity" evidence="4">
    <location>
        <begin position="1"/>
        <end position="10"/>
    </location>
</feature>
<dbReference type="OrthoDB" id="1870484at2759"/>
<evidence type="ECO:0000313" key="6">
    <source>
        <dbReference type="EMBL" id="KAF3329009.1"/>
    </source>
</evidence>
<gene>
    <name evidence="6" type="ORF">FCM35_KLT06087</name>
</gene>
<sequence>MKSSGSNSSSNGGGERCCSKMERKTIEKQRRMQMKSLCLKLSSLIPKQQPQHISHSSKDALTQLDNLDEAASYIINLRNKIEKLKERREHERRMQGRTDDITSTGTGHSSNKNNSKLLILPIIEVRYQNGNLEVLLILNNSSSEKLTFHKVIRIIEEEGVDIVNASHSTMLIKLSTPFTLRSVILEVDWKLQEYRVDLKTGYRWKFNSNKLVLFWS</sequence>
<dbReference type="SUPFAM" id="SSF47459">
    <property type="entry name" value="HLH, helix-loop-helix DNA-binding domain"/>
    <property type="match status" value="1"/>
</dbReference>
<evidence type="ECO:0000256" key="3">
    <source>
        <dbReference type="ARBA" id="ARBA00023163"/>
    </source>
</evidence>
<dbReference type="GO" id="GO:0000981">
    <property type="term" value="F:DNA-binding transcription factor activity, RNA polymerase II-specific"/>
    <property type="evidence" value="ECO:0007669"/>
    <property type="project" value="TreeGrafter"/>
</dbReference>
<dbReference type="PANTHER" id="PTHR13935">
    <property type="entry name" value="ACHAETE-SCUTE TRANSCRIPTION FACTOR-RELATED"/>
    <property type="match status" value="1"/>
</dbReference>
<dbReference type="Gene3D" id="4.10.280.10">
    <property type="entry name" value="Helix-loop-helix DNA-binding domain"/>
    <property type="match status" value="1"/>
</dbReference>
<feature type="region of interest" description="Disordered" evidence="4">
    <location>
        <begin position="86"/>
        <end position="112"/>
    </location>
</feature>
<dbReference type="GO" id="GO:0000977">
    <property type="term" value="F:RNA polymerase II transcription regulatory region sequence-specific DNA binding"/>
    <property type="evidence" value="ECO:0007669"/>
    <property type="project" value="TreeGrafter"/>
</dbReference>
<reference evidence="6" key="1">
    <citation type="submission" date="2020-01" db="EMBL/GenBank/DDBJ databases">
        <title>Genome sequence of Kobresia littledalei, the first chromosome-level genome in the family Cyperaceae.</title>
        <authorList>
            <person name="Qu G."/>
        </authorList>
    </citation>
    <scope>NUCLEOTIDE SEQUENCE</scope>
    <source>
        <strain evidence="6">C.B.Clarke</strain>
        <tissue evidence="6">Leaf</tissue>
    </source>
</reference>
<protein>
    <submittedName>
        <fullName evidence="6">Transcription factor bHLH125</fullName>
    </submittedName>
</protein>
<dbReference type="Pfam" id="PF00010">
    <property type="entry name" value="HLH"/>
    <property type="match status" value="1"/>
</dbReference>
<dbReference type="InterPro" id="IPR015660">
    <property type="entry name" value="MASH1/Ascl1a-like"/>
</dbReference>
<dbReference type="InterPro" id="IPR036638">
    <property type="entry name" value="HLH_DNA-bd_sf"/>
</dbReference>
<proteinExistence type="inferred from homology"/>
<dbReference type="GO" id="GO:0090575">
    <property type="term" value="C:RNA polymerase II transcription regulator complex"/>
    <property type="evidence" value="ECO:0007669"/>
    <property type="project" value="TreeGrafter"/>
</dbReference>
<evidence type="ECO:0000256" key="4">
    <source>
        <dbReference type="SAM" id="MobiDB-lite"/>
    </source>
</evidence>
<keyword evidence="3" id="KW-0804">Transcription</keyword>
<evidence type="ECO:0000259" key="5">
    <source>
        <dbReference type="PROSITE" id="PS50888"/>
    </source>
</evidence>
<name>A0A833VMV9_9POAL</name>
<dbReference type="EMBL" id="SWLB01000015">
    <property type="protein sequence ID" value="KAF3329009.1"/>
    <property type="molecule type" value="Genomic_DNA"/>
</dbReference>
<organism evidence="6 7">
    <name type="scientific">Carex littledalei</name>
    <dbReference type="NCBI Taxonomy" id="544730"/>
    <lineage>
        <taxon>Eukaryota</taxon>
        <taxon>Viridiplantae</taxon>
        <taxon>Streptophyta</taxon>
        <taxon>Embryophyta</taxon>
        <taxon>Tracheophyta</taxon>
        <taxon>Spermatophyta</taxon>
        <taxon>Magnoliopsida</taxon>
        <taxon>Liliopsida</taxon>
        <taxon>Poales</taxon>
        <taxon>Cyperaceae</taxon>
        <taxon>Cyperoideae</taxon>
        <taxon>Cariceae</taxon>
        <taxon>Carex</taxon>
        <taxon>Carex subgen. Euthyceras</taxon>
    </lineage>
</organism>
<feature type="compositionally biased region" description="Polar residues" evidence="4">
    <location>
        <begin position="101"/>
        <end position="112"/>
    </location>
</feature>
<comment type="similarity">
    <text evidence="1">Belongs to the bHLH protein family.</text>
</comment>
<dbReference type="Proteomes" id="UP000623129">
    <property type="component" value="Unassembled WGS sequence"/>
</dbReference>
<dbReference type="PROSITE" id="PS50888">
    <property type="entry name" value="BHLH"/>
    <property type="match status" value="1"/>
</dbReference>